<dbReference type="PANTHER" id="PTHR42978">
    <property type="entry name" value="QUORUM-QUENCHING LACTONASE YTNP-RELATED-RELATED"/>
    <property type="match status" value="1"/>
</dbReference>
<evidence type="ECO:0000256" key="1">
    <source>
        <dbReference type="ARBA" id="ARBA00007749"/>
    </source>
</evidence>
<protein>
    <submittedName>
        <fullName evidence="5">Metallo-beta-lactamase superfamily protein</fullName>
    </submittedName>
</protein>
<evidence type="ECO:0000256" key="3">
    <source>
        <dbReference type="ARBA" id="ARBA00022801"/>
    </source>
</evidence>
<keyword evidence="2" id="KW-0479">Metal-binding</keyword>
<dbReference type="Gene3D" id="3.60.15.10">
    <property type="entry name" value="Ribonuclease Z/Hydroxyacylglutathione hydrolase-like"/>
    <property type="match status" value="1"/>
</dbReference>
<name>A0AAI9ZVN7_9PEZI</name>
<dbReference type="GO" id="GO:0016787">
    <property type="term" value="F:hydrolase activity"/>
    <property type="evidence" value="ECO:0007669"/>
    <property type="project" value="UniProtKB-KW"/>
</dbReference>
<dbReference type="GO" id="GO:0046872">
    <property type="term" value="F:metal ion binding"/>
    <property type="evidence" value="ECO:0007669"/>
    <property type="project" value="UniProtKB-KW"/>
</dbReference>
<dbReference type="InterPro" id="IPR051013">
    <property type="entry name" value="MBL_superfamily_lactonases"/>
</dbReference>
<dbReference type="SUPFAM" id="SSF56281">
    <property type="entry name" value="Metallo-hydrolase/oxidoreductase"/>
    <property type="match status" value="1"/>
</dbReference>
<keyword evidence="3" id="KW-0378">Hydrolase</keyword>
<keyword evidence="4" id="KW-0862">Zinc</keyword>
<dbReference type="GeneID" id="85478519"/>
<dbReference type="EMBL" id="JAHMHQ010000008">
    <property type="protein sequence ID" value="KAK1637833.1"/>
    <property type="molecule type" value="Genomic_DNA"/>
</dbReference>
<evidence type="ECO:0000256" key="4">
    <source>
        <dbReference type="ARBA" id="ARBA00022833"/>
    </source>
</evidence>
<dbReference type="Proteomes" id="UP001243989">
    <property type="component" value="Unassembled WGS sequence"/>
</dbReference>
<dbReference type="InterPro" id="IPR036866">
    <property type="entry name" value="RibonucZ/Hydroxyglut_hydro"/>
</dbReference>
<evidence type="ECO:0000313" key="5">
    <source>
        <dbReference type="EMBL" id="KAK1637833.1"/>
    </source>
</evidence>
<proteinExistence type="inferred from homology"/>
<dbReference type="RefSeq" id="XP_060446440.1">
    <property type="nucleotide sequence ID" value="XM_060593657.1"/>
</dbReference>
<evidence type="ECO:0000256" key="2">
    <source>
        <dbReference type="ARBA" id="ARBA00022723"/>
    </source>
</evidence>
<dbReference type="PANTHER" id="PTHR42978:SF5">
    <property type="entry name" value="METALLO-BETA-LACTAMASE DOMAIN-CONTAINING PROTEIN"/>
    <property type="match status" value="1"/>
</dbReference>
<evidence type="ECO:0000313" key="6">
    <source>
        <dbReference type="Proteomes" id="UP001243989"/>
    </source>
</evidence>
<dbReference type="AlphaFoldDB" id="A0AAI9ZVN7"/>
<comment type="similarity">
    <text evidence="1">Belongs to the metallo-beta-lactamase superfamily.</text>
</comment>
<keyword evidence="6" id="KW-1185">Reference proteome</keyword>
<organism evidence="5 6">
    <name type="scientific">Colletotrichum phormii</name>
    <dbReference type="NCBI Taxonomy" id="359342"/>
    <lineage>
        <taxon>Eukaryota</taxon>
        <taxon>Fungi</taxon>
        <taxon>Dikarya</taxon>
        <taxon>Ascomycota</taxon>
        <taxon>Pezizomycotina</taxon>
        <taxon>Sordariomycetes</taxon>
        <taxon>Hypocreomycetidae</taxon>
        <taxon>Glomerellales</taxon>
        <taxon>Glomerellaceae</taxon>
        <taxon>Colletotrichum</taxon>
        <taxon>Colletotrichum acutatum species complex</taxon>
    </lineage>
</organism>
<sequence>MANAQALGIPPGKTSVKVSIIDTTFDADIPTGMFLGPAIKGFDRWHAVAYAFLITHVDTEGRERRVIFDLGSPTDLENDFPPPVVQSIKSLGSRMEAKHYVSEILENNGVPLESIEGMIWSHAHCDHVGRPSLFPKSTSLIVGPGVKSSFFLGFPAVQDSPVWAREFEGREVLELKFNDNLKIGGFDAIDYFGDGSFYLLLAPGHSVGHFNALARTSEDTYIYFAGDSFHHTALLRPHPGARLPSEINMPGGTCCSGAAFHPIHPVGRGADEDPNVTPFCTVPELPSGEPVMTLHLQDARDTIKAVQKFDADPNVFVIAAHDASLHDVLDFFPKDGSEWQAKGWKEKGRWQSLHDFAALVNAS</sequence>
<accession>A0AAI9ZVN7</accession>
<dbReference type="CDD" id="cd07730">
    <property type="entry name" value="metallo-hydrolase-like_MBL-fold"/>
    <property type="match status" value="1"/>
</dbReference>
<reference evidence="5" key="1">
    <citation type="submission" date="2021-06" db="EMBL/GenBank/DDBJ databases">
        <title>Comparative genomics, transcriptomics and evolutionary studies reveal genomic signatures of adaptation to plant cell wall in hemibiotrophic fungi.</title>
        <authorList>
            <consortium name="DOE Joint Genome Institute"/>
            <person name="Baroncelli R."/>
            <person name="Diaz J.F."/>
            <person name="Benocci T."/>
            <person name="Peng M."/>
            <person name="Battaglia E."/>
            <person name="Haridas S."/>
            <person name="Andreopoulos W."/>
            <person name="Labutti K."/>
            <person name="Pangilinan J."/>
            <person name="Floch G.L."/>
            <person name="Makela M.R."/>
            <person name="Henrissat B."/>
            <person name="Grigoriev I.V."/>
            <person name="Crouch J.A."/>
            <person name="De Vries R.P."/>
            <person name="Sukno S.A."/>
            <person name="Thon M.R."/>
        </authorList>
    </citation>
    <scope>NUCLEOTIDE SEQUENCE</scope>
    <source>
        <strain evidence="5">CBS 102054</strain>
    </source>
</reference>
<gene>
    <name evidence="5" type="ORF">BDP81DRAFT_460457</name>
</gene>
<comment type="caution">
    <text evidence="5">The sequence shown here is derived from an EMBL/GenBank/DDBJ whole genome shotgun (WGS) entry which is preliminary data.</text>
</comment>